<accession>A0A8S0WHC5</accession>
<dbReference type="AlphaFoldDB" id="A0A8S0WHC5"/>
<protein>
    <recommendedName>
        <fullName evidence="3">DUF2415 domain-containing protein</fullName>
    </recommendedName>
</protein>
<feature type="repeat" description="WD" evidence="1">
    <location>
        <begin position="245"/>
        <end position="277"/>
    </location>
</feature>
<feature type="compositionally biased region" description="Acidic residues" evidence="2">
    <location>
        <begin position="846"/>
        <end position="856"/>
    </location>
</feature>
<feature type="compositionally biased region" description="Low complexity" evidence="2">
    <location>
        <begin position="385"/>
        <end position="424"/>
    </location>
</feature>
<evidence type="ECO:0000256" key="2">
    <source>
        <dbReference type="SAM" id="MobiDB-lite"/>
    </source>
</evidence>
<sequence length="1167" mass="124478">MARDPTLLSEPQPTAIAPARPTIAHVQLRDLLICPREQGVVNYVTHRAIVEQDLHAPGAPTRILAHLHFTPNSLTSLPVGQNDTIIAAGGQEAEIHLSYHTPSSSRRTHLVWDHEEHLAGSINNSVLLTSLSLTTSNESSIEPRVGVSNNDGSVRLYDIPLRLPDSRWKLAEVGAVRLDVPINHSSISPDGRTLLSVGDSNRVYFHRIAGGGRITFSPITTLSIPSPDPSPSLSFPTSSLAASFSTAFSGDGSKFAVASQEGVVAVWDVRSTKVMKVFQTDKMRGLGGGMERTSLGNGGASGWLSDDPWEWTRGTKAPGWCVRSVKFNGGEGGRMGKEVMAFTEHTSLVHIVDARTFETHDIIRVPTMHKPPPRQQDHPHRLSRPRLSSAPSRTSGTGGNADTAAASSSGSASTSAPTSSTQQRRTQRNTLRRLMPVSNARRTGPSSAPNASSSNNAAASSSAANPNAASPPLSASSSLSETTQAMYELFRDAPARNRPPRRRFARPEASSSSNAPGSNFRHERLSGNGPSANAGPSSRPEIVRALGDAFRIPTSAYSAPASIGDSTWRTLGGTNVVGNVGIGAGSGFGIGRGALGDFRAAAAGSSSDTANSPSGRTSPRPITTPTSRASNTERGMPSLLEWAEYVLDLENAEAIASLNNDFAAAPAVTTNATTHDPASASNTNSLPLDVDGARDPEEDAALALARRVRRAEQAAGLHAHDNEGPMEENGLESLLQRIRTQGRARARAWENRSRRDPAEVDAETEARVMDLEQIMRERERELEEEGIVVVPDLGDRFVESEVHALLAVHGIDSRLSSDGPTEGEVGQAEAEAEAGATTRRRRRELDDEGDDLDEEDRAMRYGFIPPGVTDDEELDEDEEVDRDTNTGSTTADFEYRLYGPPRYAARTRRFARRMRDFEGGFDEAEEDVGLDLAGLEADTEDRMDVDVDGDEEGDVDIDVDGDGDADQDVDIDGEDNNEDDDADYTSSTGNSRAPSPSLLSSGSRIRNGFIPNVSSLLRFGTNATSSSGSSSSSSGSSTVGHRRTRSSGSAREEPKYDYSFSTSASSGRRRSNGLRCKGGRHGYFYYDDLDIAGLCFDPWGERMYVAGVAAAAHGVGSAHGGLFSGAFGGAPPVVAPGGAGQGEGVGAVVEWCVRGAEKRWYVDEGWM</sequence>
<dbReference type="PANTHER" id="PTHR43991">
    <property type="entry name" value="WD REPEAT PROTEIN (AFU_ORTHOLOGUE AFUA_8G05640)-RELATED"/>
    <property type="match status" value="1"/>
</dbReference>
<feature type="domain" description="DUF2415" evidence="3">
    <location>
        <begin position="322"/>
        <end position="363"/>
    </location>
</feature>
<feature type="region of interest" description="Disordered" evidence="2">
    <location>
        <begin position="672"/>
        <end position="691"/>
    </location>
</feature>
<organism evidence="4 5">
    <name type="scientific">Cyclocybe aegerita</name>
    <name type="common">Black poplar mushroom</name>
    <name type="synonym">Agrocybe aegerita</name>
    <dbReference type="NCBI Taxonomy" id="1973307"/>
    <lineage>
        <taxon>Eukaryota</taxon>
        <taxon>Fungi</taxon>
        <taxon>Dikarya</taxon>
        <taxon>Basidiomycota</taxon>
        <taxon>Agaricomycotina</taxon>
        <taxon>Agaricomycetes</taxon>
        <taxon>Agaricomycetidae</taxon>
        <taxon>Agaricales</taxon>
        <taxon>Agaricineae</taxon>
        <taxon>Bolbitiaceae</taxon>
        <taxon>Cyclocybe</taxon>
    </lineage>
</organism>
<feature type="compositionally biased region" description="Low complexity" evidence="2">
    <location>
        <begin position="1024"/>
        <end position="1039"/>
    </location>
</feature>
<feature type="compositionally biased region" description="Acidic residues" evidence="2">
    <location>
        <begin position="869"/>
        <end position="881"/>
    </location>
</feature>
<dbReference type="Proteomes" id="UP000467700">
    <property type="component" value="Unassembled WGS sequence"/>
</dbReference>
<keyword evidence="1" id="KW-0853">WD repeat</keyword>
<dbReference type="PANTHER" id="PTHR43991:SF9">
    <property type="entry name" value="DUF2415 DOMAIN-CONTAINING PROTEIN"/>
    <property type="match status" value="1"/>
</dbReference>
<dbReference type="OrthoDB" id="64353at2759"/>
<dbReference type="PROSITE" id="PS50082">
    <property type="entry name" value="WD_REPEATS_2"/>
    <property type="match status" value="1"/>
</dbReference>
<evidence type="ECO:0000313" key="4">
    <source>
        <dbReference type="EMBL" id="CAA7269540.1"/>
    </source>
</evidence>
<dbReference type="SUPFAM" id="SSF51004">
    <property type="entry name" value="C-terminal (heme d1) domain of cytochrome cd1-nitrite reductase"/>
    <property type="match status" value="1"/>
</dbReference>
<gene>
    <name evidence="4" type="ORF">AAE3_LOCUS11901</name>
</gene>
<reference evidence="4 5" key="1">
    <citation type="submission" date="2020-01" db="EMBL/GenBank/DDBJ databases">
        <authorList>
            <person name="Gupta K D."/>
        </authorList>
    </citation>
    <scope>NUCLEOTIDE SEQUENCE [LARGE SCALE GENOMIC DNA]</scope>
</reference>
<evidence type="ECO:0000256" key="1">
    <source>
        <dbReference type="PROSITE-ProRule" id="PRU00221"/>
    </source>
</evidence>
<dbReference type="Pfam" id="PF10313">
    <property type="entry name" value="DUF2415"/>
    <property type="match status" value="1"/>
</dbReference>
<evidence type="ECO:0000313" key="5">
    <source>
        <dbReference type="Proteomes" id="UP000467700"/>
    </source>
</evidence>
<name>A0A8S0WHC5_CYCAE</name>
<dbReference type="InterPro" id="IPR015943">
    <property type="entry name" value="WD40/YVTN_repeat-like_dom_sf"/>
</dbReference>
<feature type="compositionally biased region" description="Low complexity" evidence="2">
    <location>
        <begin position="445"/>
        <end position="480"/>
    </location>
</feature>
<comment type="caution">
    <text evidence="4">The sequence shown here is derived from an EMBL/GenBank/DDBJ whole genome shotgun (WGS) entry which is preliminary data.</text>
</comment>
<feature type="region of interest" description="Disordered" evidence="2">
    <location>
        <begin position="366"/>
        <end position="539"/>
    </location>
</feature>
<feature type="region of interest" description="Disordered" evidence="2">
    <location>
        <begin position="603"/>
        <end position="635"/>
    </location>
</feature>
<feature type="compositionally biased region" description="Low complexity" evidence="2">
    <location>
        <begin position="612"/>
        <end position="628"/>
    </location>
</feature>
<proteinExistence type="predicted"/>
<feature type="region of interest" description="Disordered" evidence="2">
    <location>
        <begin position="813"/>
        <end position="894"/>
    </location>
</feature>
<dbReference type="InterPro" id="IPR019417">
    <property type="entry name" value="DUF2415"/>
</dbReference>
<evidence type="ECO:0000259" key="3">
    <source>
        <dbReference type="Pfam" id="PF10313"/>
    </source>
</evidence>
<feature type="region of interest" description="Disordered" evidence="2">
    <location>
        <begin position="1021"/>
        <end position="1072"/>
    </location>
</feature>
<keyword evidence="5" id="KW-1185">Reference proteome</keyword>
<dbReference type="Gene3D" id="2.130.10.10">
    <property type="entry name" value="YVTN repeat-like/Quinoprotein amine dehydrogenase"/>
    <property type="match status" value="1"/>
</dbReference>
<dbReference type="InterPro" id="IPR011048">
    <property type="entry name" value="Haem_d1_sf"/>
</dbReference>
<dbReference type="EMBL" id="CACVBS010000079">
    <property type="protein sequence ID" value="CAA7269540.1"/>
    <property type="molecule type" value="Genomic_DNA"/>
</dbReference>
<feature type="compositionally biased region" description="Polar residues" evidence="2">
    <location>
        <begin position="984"/>
        <end position="1004"/>
    </location>
</feature>
<feature type="region of interest" description="Disordered" evidence="2">
    <location>
        <begin position="933"/>
        <end position="1004"/>
    </location>
</feature>
<feature type="compositionally biased region" description="Acidic residues" evidence="2">
    <location>
        <begin position="946"/>
        <end position="983"/>
    </location>
</feature>
<dbReference type="InterPro" id="IPR001680">
    <property type="entry name" value="WD40_rpt"/>
</dbReference>